<accession>A0AAD8AXV9</accession>
<dbReference type="GO" id="GO:0003677">
    <property type="term" value="F:DNA binding"/>
    <property type="evidence" value="ECO:0007669"/>
    <property type="project" value="UniProtKB-KW"/>
</dbReference>
<feature type="compositionally biased region" description="Polar residues" evidence="1">
    <location>
        <begin position="18"/>
        <end position="36"/>
    </location>
</feature>
<evidence type="ECO:0000313" key="2">
    <source>
        <dbReference type="EMBL" id="KAK0043734.1"/>
    </source>
</evidence>
<proteinExistence type="predicted"/>
<feature type="region of interest" description="Disordered" evidence="1">
    <location>
        <begin position="1"/>
        <end position="62"/>
    </location>
</feature>
<dbReference type="AlphaFoldDB" id="A0AAD8AXV9"/>
<gene>
    <name evidence="2" type="ORF">Bpfe_026789</name>
</gene>
<feature type="compositionally biased region" description="Low complexity" evidence="1">
    <location>
        <begin position="42"/>
        <end position="62"/>
    </location>
</feature>
<reference evidence="2" key="1">
    <citation type="journal article" date="2023" name="PLoS Negl. Trop. Dis.">
        <title>A genome sequence for Biomphalaria pfeifferi, the major vector snail for the human-infecting parasite Schistosoma mansoni.</title>
        <authorList>
            <person name="Bu L."/>
            <person name="Lu L."/>
            <person name="Laidemitt M.R."/>
            <person name="Zhang S.M."/>
            <person name="Mutuku M."/>
            <person name="Mkoji G."/>
            <person name="Steinauer M."/>
            <person name="Loker E.S."/>
        </authorList>
    </citation>
    <scope>NUCLEOTIDE SEQUENCE</scope>
    <source>
        <strain evidence="2">KasaAsao</strain>
    </source>
</reference>
<comment type="caution">
    <text evidence="2">The sequence shown here is derived from an EMBL/GenBank/DDBJ whole genome shotgun (WGS) entry which is preliminary data.</text>
</comment>
<evidence type="ECO:0000256" key="1">
    <source>
        <dbReference type="SAM" id="MobiDB-lite"/>
    </source>
</evidence>
<reference evidence="2" key="2">
    <citation type="submission" date="2023-04" db="EMBL/GenBank/DDBJ databases">
        <authorList>
            <person name="Bu L."/>
            <person name="Lu L."/>
            <person name="Laidemitt M.R."/>
            <person name="Zhang S.M."/>
            <person name="Mutuku M."/>
            <person name="Mkoji G."/>
            <person name="Steinauer M."/>
            <person name="Loker E.S."/>
        </authorList>
    </citation>
    <scope>NUCLEOTIDE SEQUENCE</scope>
    <source>
        <strain evidence="2">KasaAsao</strain>
        <tissue evidence="2">Whole Snail</tissue>
    </source>
</reference>
<feature type="non-terminal residue" evidence="2">
    <location>
        <position position="1"/>
    </location>
</feature>
<organism evidence="2 3">
    <name type="scientific">Biomphalaria pfeifferi</name>
    <name type="common">Bloodfluke planorb</name>
    <name type="synonym">Freshwater snail</name>
    <dbReference type="NCBI Taxonomy" id="112525"/>
    <lineage>
        <taxon>Eukaryota</taxon>
        <taxon>Metazoa</taxon>
        <taxon>Spiralia</taxon>
        <taxon>Lophotrochozoa</taxon>
        <taxon>Mollusca</taxon>
        <taxon>Gastropoda</taxon>
        <taxon>Heterobranchia</taxon>
        <taxon>Euthyneura</taxon>
        <taxon>Panpulmonata</taxon>
        <taxon>Hygrophila</taxon>
        <taxon>Lymnaeoidea</taxon>
        <taxon>Planorbidae</taxon>
        <taxon>Biomphalaria</taxon>
    </lineage>
</organism>
<dbReference type="Proteomes" id="UP001233172">
    <property type="component" value="Unassembled WGS sequence"/>
</dbReference>
<keyword evidence="3" id="KW-1185">Reference proteome</keyword>
<name>A0AAD8AXV9_BIOPF</name>
<sequence>VFSPASDHLFGNEKMRPPSQSLNFNQQDDTQSSRSGDTPIPASHTTHTNSSHNAENNSESVSAIVLVLRGDTIVSL</sequence>
<dbReference type="EMBL" id="JASAOG010000212">
    <property type="protein sequence ID" value="KAK0043734.1"/>
    <property type="molecule type" value="Genomic_DNA"/>
</dbReference>
<keyword evidence="2" id="KW-0238">DNA-binding</keyword>
<evidence type="ECO:0000313" key="3">
    <source>
        <dbReference type="Proteomes" id="UP001233172"/>
    </source>
</evidence>
<keyword evidence="2" id="KW-0371">Homeobox</keyword>
<protein>
    <submittedName>
        <fullName evidence="2">Homeobox protein Meis1</fullName>
    </submittedName>
</protein>